<evidence type="ECO:0000313" key="2">
    <source>
        <dbReference type="Proteomes" id="UP001596044"/>
    </source>
</evidence>
<dbReference type="SUPFAM" id="SSF52540">
    <property type="entry name" value="P-loop containing nucleoside triphosphate hydrolases"/>
    <property type="match status" value="1"/>
</dbReference>
<dbReference type="PANTHER" id="PTHR32309">
    <property type="entry name" value="TYROSINE-PROTEIN KINASE"/>
    <property type="match status" value="1"/>
</dbReference>
<name>A0ABW0K7Y8_9BACL</name>
<evidence type="ECO:0000313" key="1">
    <source>
        <dbReference type="EMBL" id="MFC5449112.1"/>
    </source>
</evidence>
<gene>
    <name evidence="1" type="ORF">ACFPOG_12640</name>
</gene>
<dbReference type="PANTHER" id="PTHR32309:SF13">
    <property type="entry name" value="FERRIC ENTEROBACTIN TRANSPORT PROTEIN FEPE"/>
    <property type="match status" value="1"/>
</dbReference>
<reference evidence="2" key="1">
    <citation type="journal article" date="2019" name="Int. J. Syst. Evol. Microbiol.">
        <title>The Global Catalogue of Microorganisms (GCM) 10K type strain sequencing project: providing services to taxonomists for standard genome sequencing and annotation.</title>
        <authorList>
            <consortium name="The Broad Institute Genomics Platform"/>
            <consortium name="The Broad Institute Genome Sequencing Center for Infectious Disease"/>
            <person name="Wu L."/>
            <person name="Ma J."/>
        </authorList>
    </citation>
    <scope>NUCLEOTIDE SEQUENCE [LARGE SCALE GENOMIC DNA]</scope>
    <source>
        <strain evidence="2">KACC 11904</strain>
    </source>
</reference>
<organism evidence="1 2">
    <name type="scientific">Paenibacillus aestuarii</name>
    <dbReference type="NCBI Taxonomy" id="516965"/>
    <lineage>
        <taxon>Bacteria</taxon>
        <taxon>Bacillati</taxon>
        <taxon>Bacillota</taxon>
        <taxon>Bacilli</taxon>
        <taxon>Bacillales</taxon>
        <taxon>Paenibacillaceae</taxon>
        <taxon>Paenibacillus</taxon>
    </lineage>
</organism>
<dbReference type="Gene3D" id="3.40.50.300">
    <property type="entry name" value="P-loop containing nucleotide triphosphate hydrolases"/>
    <property type="match status" value="1"/>
</dbReference>
<dbReference type="EMBL" id="JBHSMJ010000017">
    <property type="protein sequence ID" value="MFC5449112.1"/>
    <property type="molecule type" value="Genomic_DNA"/>
</dbReference>
<keyword evidence="2" id="KW-1185">Reference proteome</keyword>
<dbReference type="InterPro" id="IPR027417">
    <property type="entry name" value="P-loop_NTPase"/>
</dbReference>
<proteinExistence type="predicted"/>
<accession>A0ABW0K7Y8</accession>
<dbReference type="Proteomes" id="UP001596044">
    <property type="component" value="Unassembled WGS sequence"/>
</dbReference>
<sequence>MKFLFGLTHPKYADAISGSIPEGHEVVYCFSQSEIQRAFEKHKGFECVAVSEDLFTEMYPWDWMSSLRKMCSVKTEIHVLLSENSDSLYREIIKRIAGDLHISLIPSCYTQEELIREIRIRLFKDKIPVNQGEGNLISVMSSSPKDGATTIAISAAICMAEQTDKKVCLIDGNLKSPEIRDHLRFKGDKGYPLIQADCDSQSLDSNSLLKACEKIAGVKNLYVLTGLQRREWAEKISLHEISHLLSVAKETFDIVIVDVHTFPDQAATVKCMKEADHRLVVVQPIVTSYQSSWHDWFNSVWSHFELTEKDFSLVLNRDVKSSSSHSIEKSIGTKVISRVRDTGGEGIKAINYGVPMYLAPGTDLSEFKEDIIELSALLSERMGIEFIRPVTETKSKKLGFAIPFLKKLQ</sequence>
<dbReference type="RefSeq" id="WP_377524726.1">
    <property type="nucleotide sequence ID" value="NZ_JBHSMJ010000017.1"/>
</dbReference>
<protein>
    <submittedName>
        <fullName evidence="1">CpaE family protein</fullName>
    </submittedName>
</protein>
<dbReference type="InterPro" id="IPR050445">
    <property type="entry name" value="Bact_polysacc_biosynth/exp"/>
</dbReference>
<comment type="caution">
    <text evidence="1">The sequence shown here is derived from an EMBL/GenBank/DDBJ whole genome shotgun (WGS) entry which is preliminary data.</text>
</comment>